<feature type="domain" description="Luciferase-like" evidence="5">
    <location>
        <begin position="33"/>
        <end position="236"/>
    </location>
</feature>
<evidence type="ECO:0000256" key="4">
    <source>
        <dbReference type="ARBA" id="ARBA00023033"/>
    </source>
</evidence>
<evidence type="ECO:0000259" key="5">
    <source>
        <dbReference type="Pfam" id="PF00296"/>
    </source>
</evidence>
<dbReference type="EMBL" id="UFSO01000002">
    <property type="protein sequence ID" value="SSY71017.1"/>
    <property type="molecule type" value="Genomic_DNA"/>
</dbReference>
<dbReference type="EC" id="1.14.-.-" evidence="6"/>
<evidence type="ECO:0000313" key="6">
    <source>
        <dbReference type="EMBL" id="SSY71017.1"/>
    </source>
</evidence>
<dbReference type="STRING" id="1120980.GCA_000745955_01641"/>
<dbReference type="SUPFAM" id="SSF51679">
    <property type="entry name" value="Bacterial luciferase-like"/>
    <property type="match status" value="1"/>
</dbReference>
<keyword evidence="3 6" id="KW-0560">Oxidoreductase</keyword>
<dbReference type="PANTHER" id="PTHR30011">
    <property type="entry name" value="ALKANESULFONATE MONOOXYGENASE-RELATED"/>
    <property type="match status" value="1"/>
</dbReference>
<accession>A0A376BMK9</accession>
<keyword evidence="2" id="KW-0288">FMN</keyword>
<sequence>MSKQMLIGLGMTGAFGANQRAWLDPSLDVKTHPDFDADIRAAQLAEQGKFQFLFLGDFPATVPQDNSVVGGMALEPIVASALIAQATSRIGIAATVATSWSIPYTLARQFKTLDVMSGGRMAWNAVTGANPQIAQAFGVMLGDSPSRYEKAYEFTEMVQNLWSSWGETALKTDKSAQIFADYNQVKTIAQKGKHLQSVGALPIPPSKQGQPVIFHSGGSPNNIAYAGRYANVMIGEVWTIEQGQAIRNGLASVCH</sequence>
<keyword evidence="1" id="KW-0285">Flavoprotein</keyword>
<dbReference type="Gene3D" id="3.20.20.30">
    <property type="entry name" value="Luciferase-like domain"/>
    <property type="match status" value="1"/>
</dbReference>
<reference evidence="6 7" key="1">
    <citation type="submission" date="2018-06" db="EMBL/GenBank/DDBJ databases">
        <authorList>
            <consortium name="Pathogen Informatics"/>
            <person name="Doyle S."/>
        </authorList>
    </citation>
    <scope>NUCLEOTIDE SEQUENCE [LARGE SCALE GENOMIC DNA]</scope>
    <source>
        <strain evidence="6 7">NCTC10283</strain>
    </source>
</reference>
<dbReference type="InterPro" id="IPR051260">
    <property type="entry name" value="Diverse_substr_monoxygenases"/>
</dbReference>
<dbReference type="InterPro" id="IPR036661">
    <property type="entry name" value="Luciferase-like_sf"/>
</dbReference>
<name>A0A376BMK9_9NEIS</name>
<dbReference type="AlphaFoldDB" id="A0A376BMK9"/>
<dbReference type="GO" id="GO:0016705">
    <property type="term" value="F:oxidoreductase activity, acting on paired donors, with incorporation or reduction of molecular oxygen"/>
    <property type="evidence" value="ECO:0007669"/>
    <property type="project" value="InterPro"/>
</dbReference>
<dbReference type="InterPro" id="IPR011251">
    <property type="entry name" value="Luciferase-like_dom"/>
</dbReference>
<evidence type="ECO:0000256" key="2">
    <source>
        <dbReference type="ARBA" id="ARBA00022643"/>
    </source>
</evidence>
<dbReference type="GO" id="GO:0004497">
    <property type="term" value="F:monooxygenase activity"/>
    <property type="evidence" value="ECO:0007669"/>
    <property type="project" value="UniProtKB-KW"/>
</dbReference>
<dbReference type="Pfam" id="PF00296">
    <property type="entry name" value="Bac_luciferase"/>
    <property type="match status" value="1"/>
</dbReference>
<keyword evidence="4 6" id="KW-0503">Monooxygenase</keyword>
<keyword evidence="7" id="KW-1185">Reference proteome</keyword>
<gene>
    <name evidence="6" type="primary">moxC_3</name>
    <name evidence="6" type="ORF">NCTC10283_01148</name>
</gene>
<dbReference type="RefSeq" id="WP_211249431.1">
    <property type="nucleotide sequence ID" value="NZ_CP091519.2"/>
</dbReference>
<evidence type="ECO:0000313" key="7">
    <source>
        <dbReference type="Proteomes" id="UP000254209"/>
    </source>
</evidence>
<dbReference type="PANTHER" id="PTHR30011:SF16">
    <property type="entry name" value="C2H2 FINGER DOMAIN TRANSCRIPTION FACTOR (EUROFUNG)-RELATED"/>
    <property type="match status" value="1"/>
</dbReference>
<proteinExistence type="predicted"/>
<evidence type="ECO:0000256" key="1">
    <source>
        <dbReference type="ARBA" id="ARBA00022630"/>
    </source>
</evidence>
<dbReference type="Proteomes" id="UP000254209">
    <property type="component" value="Unassembled WGS sequence"/>
</dbReference>
<protein>
    <submittedName>
        <fullName evidence="6">Monooxygenase moxC</fullName>
        <ecNumber evidence="6">1.14.-.-</ecNumber>
    </submittedName>
</protein>
<evidence type="ECO:0000256" key="3">
    <source>
        <dbReference type="ARBA" id="ARBA00023002"/>
    </source>
</evidence>
<organism evidence="6 7">
    <name type="scientific">Alysiella crassa</name>
    <dbReference type="NCBI Taxonomy" id="153491"/>
    <lineage>
        <taxon>Bacteria</taxon>
        <taxon>Pseudomonadati</taxon>
        <taxon>Pseudomonadota</taxon>
        <taxon>Betaproteobacteria</taxon>
        <taxon>Neisseriales</taxon>
        <taxon>Neisseriaceae</taxon>
        <taxon>Alysiella</taxon>
    </lineage>
</organism>